<protein>
    <submittedName>
        <fullName evidence="2">MFS transporter permease</fullName>
    </submittedName>
</protein>
<evidence type="ECO:0000313" key="2">
    <source>
        <dbReference type="EMBL" id="MFC7268934.1"/>
    </source>
</evidence>
<keyword evidence="1" id="KW-0472">Membrane</keyword>
<feature type="transmembrane region" description="Helical" evidence="1">
    <location>
        <begin position="35"/>
        <end position="56"/>
    </location>
</feature>
<gene>
    <name evidence="2" type="ORF">ACFQRL_08205</name>
</gene>
<keyword evidence="1" id="KW-1133">Transmembrane helix</keyword>
<evidence type="ECO:0000256" key="1">
    <source>
        <dbReference type="SAM" id="Phobius"/>
    </source>
</evidence>
<dbReference type="Proteomes" id="UP001596507">
    <property type="component" value="Unassembled WGS sequence"/>
</dbReference>
<accession>A0ABW2HCE9</accession>
<feature type="transmembrane region" description="Helical" evidence="1">
    <location>
        <begin position="94"/>
        <end position="114"/>
    </location>
</feature>
<feature type="transmembrane region" description="Helical" evidence="1">
    <location>
        <begin position="68"/>
        <end position="88"/>
    </location>
</feature>
<keyword evidence="3" id="KW-1185">Reference proteome</keyword>
<reference evidence="3" key="1">
    <citation type="journal article" date="2019" name="Int. J. Syst. Evol. Microbiol.">
        <title>The Global Catalogue of Microorganisms (GCM) 10K type strain sequencing project: providing services to taxonomists for standard genome sequencing and annotation.</title>
        <authorList>
            <consortium name="The Broad Institute Genomics Platform"/>
            <consortium name="The Broad Institute Genome Sequencing Center for Infectious Disease"/>
            <person name="Wu L."/>
            <person name="Ma J."/>
        </authorList>
    </citation>
    <scope>NUCLEOTIDE SEQUENCE [LARGE SCALE GENOMIC DNA]</scope>
    <source>
        <strain evidence="3">CGMCC 1.15772</strain>
    </source>
</reference>
<evidence type="ECO:0000313" key="3">
    <source>
        <dbReference type="Proteomes" id="UP001596507"/>
    </source>
</evidence>
<dbReference type="EMBL" id="JBHTBE010000001">
    <property type="protein sequence ID" value="MFC7268934.1"/>
    <property type="molecule type" value="Genomic_DNA"/>
</dbReference>
<dbReference type="RefSeq" id="WP_262873802.1">
    <property type="nucleotide sequence ID" value="NZ_BAABKW010000002.1"/>
</dbReference>
<feature type="transmembrane region" description="Helical" evidence="1">
    <location>
        <begin position="7"/>
        <end position="29"/>
    </location>
</feature>
<comment type="caution">
    <text evidence="2">The sequence shown here is derived from an EMBL/GenBank/DDBJ whole genome shotgun (WGS) entry which is preliminary data.</text>
</comment>
<name>A0ABW2HCE9_9MICO</name>
<proteinExistence type="predicted"/>
<sequence>MWVRRAMYGWLIPAAFVLPAWLLIGWIAFGASAWALLWVFLSIPIVFVLQLVFTFLVRARGTVRAHRAVSWTDVAGFGAWHVLIIALGLFDPSWWWPVFFITVAVGIAMFWMLLSQLWSEARPGATLRTSAGAAYIPPPTDAAPGARAGEPEIFVINEKRTDERS</sequence>
<keyword evidence="1" id="KW-0812">Transmembrane</keyword>
<organism evidence="2 3">
    <name type="scientific">Microbacterium fluvii</name>
    <dbReference type="NCBI Taxonomy" id="415215"/>
    <lineage>
        <taxon>Bacteria</taxon>
        <taxon>Bacillati</taxon>
        <taxon>Actinomycetota</taxon>
        <taxon>Actinomycetes</taxon>
        <taxon>Micrococcales</taxon>
        <taxon>Microbacteriaceae</taxon>
        <taxon>Microbacterium</taxon>
    </lineage>
</organism>